<protein>
    <submittedName>
        <fullName evidence="2">Transposase</fullName>
    </submittedName>
</protein>
<keyword evidence="1" id="KW-1185">Reference proteome</keyword>
<name>A0A915ICM4_ROMCU</name>
<sequence length="157" mass="17742">MLIATLHSISLTDVMPTDLTDKVDGHWFQQLTTTMPLAAVLASPCSTTQFTYINDLLAKHAQTLDNTTGTAFYTCMWYRAGKSPHTYLTNWINHIPEREPAFDHEPGTKEIEMDETNCTANPLSWFHFYSRLLGTIDFQNGFSFPAPIYAYPLLSTA</sequence>
<organism evidence="1 2">
    <name type="scientific">Romanomermis culicivorax</name>
    <name type="common">Nematode worm</name>
    <dbReference type="NCBI Taxonomy" id="13658"/>
    <lineage>
        <taxon>Eukaryota</taxon>
        <taxon>Metazoa</taxon>
        <taxon>Ecdysozoa</taxon>
        <taxon>Nematoda</taxon>
        <taxon>Enoplea</taxon>
        <taxon>Dorylaimia</taxon>
        <taxon>Mermithida</taxon>
        <taxon>Mermithoidea</taxon>
        <taxon>Mermithidae</taxon>
        <taxon>Romanomermis</taxon>
    </lineage>
</organism>
<accession>A0A915ICM4</accession>
<dbReference type="Proteomes" id="UP000887565">
    <property type="component" value="Unplaced"/>
</dbReference>
<evidence type="ECO:0000313" key="2">
    <source>
        <dbReference type="WBParaSite" id="nRc.2.0.1.t11533-RA"/>
    </source>
</evidence>
<reference evidence="2" key="1">
    <citation type="submission" date="2022-11" db="UniProtKB">
        <authorList>
            <consortium name="WormBaseParasite"/>
        </authorList>
    </citation>
    <scope>IDENTIFICATION</scope>
</reference>
<evidence type="ECO:0000313" key="1">
    <source>
        <dbReference type="Proteomes" id="UP000887565"/>
    </source>
</evidence>
<dbReference type="AlphaFoldDB" id="A0A915ICM4"/>
<dbReference type="WBParaSite" id="nRc.2.0.1.t11533-RA">
    <property type="protein sequence ID" value="nRc.2.0.1.t11533-RA"/>
    <property type="gene ID" value="nRc.2.0.1.g11533"/>
</dbReference>
<proteinExistence type="predicted"/>